<gene>
    <name evidence="2" type="ORF">LIPSTDRAFT_68836</name>
</gene>
<evidence type="ECO:0000313" key="2">
    <source>
        <dbReference type="EMBL" id="ODQ74730.1"/>
    </source>
</evidence>
<reference evidence="2 3" key="1">
    <citation type="journal article" date="2016" name="Proc. Natl. Acad. Sci. U.S.A.">
        <title>Comparative genomics of biotechnologically important yeasts.</title>
        <authorList>
            <person name="Riley R."/>
            <person name="Haridas S."/>
            <person name="Wolfe K.H."/>
            <person name="Lopes M.R."/>
            <person name="Hittinger C.T."/>
            <person name="Goeker M."/>
            <person name="Salamov A.A."/>
            <person name="Wisecaver J.H."/>
            <person name="Long T.M."/>
            <person name="Calvey C.H."/>
            <person name="Aerts A.L."/>
            <person name="Barry K.W."/>
            <person name="Choi C."/>
            <person name="Clum A."/>
            <person name="Coughlan A.Y."/>
            <person name="Deshpande S."/>
            <person name="Douglass A.P."/>
            <person name="Hanson S.J."/>
            <person name="Klenk H.-P."/>
            <person name="LaButti K.M."/>
            <person name="Lapidus A."/>
            <person name="Lindquist E.A."/>
            <person name="Lipzen A.M."/>
            <person name="Meier-Kolthoff J.P."/>
            <person name="Ohm R.A."/>
            <person name="Otillar R.P."/>
            <person name="Pangilinan J.L."/>
            <person name="Peng Y."/>
            <person name="Rokas A."/>
            <person name="Rosa C.A."/>
            <person name="Scheuner C."/>
            <person name="Sibirny A.A."/>
            <person name="Slot J.C."/>
            <person name="Stielow J.B."/>
            <person name="Sun H."/>
            <person name="Kurtzman C.P."/>
            <person name="Blackwell M."/>
            <person name="Grigoriev I.V."/>
            <person name="Jeffries T.W."/>
        </authorList>
    </citation>
    <scope>NUCLEOTIDE SEQUENCE [LARGE SCALE GENOMIC DNA]</scope>
    <source>
        <strain evidence="2 3">NRRL Y-11557</strain>
    </source>
</reference>
<evidence type="ECO:0000256" key="1">
    <source>
        <dbReference type="SAM" id="MobiDB-lite"/>
    </source>
</evidence>
<feature type="region of interest" description="Disordered" evidence="1">
    <location>
        <begin position="125"/>
        <end position="144"/>
    </location>
</feature>
<protein>
    <submittedName>
        <fullName evidence="2">Uncharacterized protein</fullName>
    </submittedName>
</protein>
<organism evidence="2 3">
    <name type="scientific">Lipomyces starkeyi NRRL Y-11557</name>
    <dbReference type="NCBI Taxonomy" id="675824"/>
    <lineage>
        <taxon>Eukaryota</taxon>
        <taxon>Fungi</taxon>
        <taxon>Dikarya</taxon>
        <taxon>Ascomycota</taxon>
        <taxon>Saccharomycotina</taxon>
        <taxon>Lipomycetes</taxon>
        <taxon>Lipomycetales</taxon>
        <taxon>Lipomycetaceae</taxon>
        <taxon>Lipomyces</taxon>
    </lineage>
</organism>
<feature type="non-terminal residue" evidence="2">
    <location>
        <position position="144"/>
    </location>
</feature>
<accession>A0A1E3QAS7</accession>
<proteinExistence type="predicted"/>
<dbReference type="AlphaFoldDB" id="A0A1E3QAS7"/>
<keyword evidence="3" id="KW-1185">Reference proteome</keyword>
<dbReference type="EMBL" id="KV454291">
    <property type="protein sequence ID" value="ODQ74730.1"/>
    <property type="molecule type" value="Genomic_DNA"/>
</dbReference>
<sequence>MAESLVFHLSNAANSAIGAASISGRLEASSAETNTGDTGRGRTTREWDTALYFQEGRHATLMIAVEVAVSQSHTSLQRAISWSICALECRLGLTMAIAESRRRSAFGTRSFASLREAESTLAEYEADFESQLSSHPYGPLERDG</sequence>
<dbReference type="Proteomes" id="UP000094385">
    <property type="component" value="Unassembled WGS sequence"/>
</dbReference>
<evidence type="ECO:0000313" key="3">
    <source>
        <dbReference type="Proteomes" id="UP000094385"/>
    </source>
</evidence>
<name>A0A1E3QAS7_LIPST</name>